<proteinExistence type="inferred from homology"/>
<keyword evidence="5" id="KW-1185">Reference proteome</keyword>
<dbReference type="HOGENOM" id="CLU_055432_2_1_4"/>
<dbReference type="RefSeq" id="WP_038485900.1">
    <property type="nucleotide sequence ID" value="NZ_CP009962.1"/>
</dbReference>
<gene>
    <name evidence="4" type="ORF">LT85_0928</name>
</gene>
<dbReference type="GO" id="GO:0004719">
    <property type="term" value="F:protein-L-isoaspartate (D-aspartate) O-methyltransferase activity"/>
    <property type="evidence" value="ECO:0007669"/>
    <property type="project" value="InterPro"/>
</dbReference>
<protein>
    <recommendedName>
        <fullName evidence="2">Protein-L-isoaspartate O-methyltransferase</fullName>
    </recommendedName>
    <alternativeName>
        <fullName evidence="3">Protein L-isoaspartyl methyltransferase</fullName>
    </alternativeName>
</protein>
<dbReference type="CDD" id="cd02440">
    <property type="entry name" value="AdoMet_MTases"/>
    <property type="match status" value="1"/>
</dbReference>
<organism evidence="4 5">
    <name type="scientific">Collimonas arenae</name>
    <dbReference type="NCBI Taxonomy" id="279058"/>
    <lineage>
        <taxon>Bacteria</taxon>
        <taxon>Pseudomonadati</taxon>
        <taxon>Pseudomonadota</taxon>
        <taxon>Betaproteobacteria</taxon>
        <taxon>Burkholderiales</taxon>
        <taxon>Oxalobacteraceae</taxon>
        <taxon>Collimonas</taxon>
    </lineage>
</organism>
<dbReference type="PANTHER" id="PTHR11579:SF18">
    <property type="entry name" value="PROTEIN-L-ISOASPARTATE O-METHYLTRANSFERASE"/>
    <property type="match status" value="1"/>
</dbReference>
<evidence type="ECO:0000313" key="5">
    <source>
        <dbReference type="Proteomes" id="UP000030302"/>
    </source>
</evidence>
<dbReference type="STRING" id="279058.LT85_0928"/>
<dbReference type="PANTHER" id="PTHR11579">
    <property type="entry name" value="PROTEIN-L-ISOASPARTATE O-METHYLTRANSFERASE"/>
    <property type="match status" value="1"/>
</dbReference>
<evidence type="ECO:0000256" key="3">
    <source>
        <dbReference type="ARBA" id="ARBA00030757"/>
    </source>
</evidence>
<dbReference type="EMBL" id="CP009962">
    <property type="protein sequence ID" value="AIY40086.1"/>
    <property type="molecule type" value="Genomic_DNA"/>
</dbReference>
<dbReference type="KEGG" id="care:LT85_0928"/>
<dbReference type="InterPro" id="IPR029063">
    <property type="entry name" value="SAM-dependent_MTases_sf"/>
</dbReference>
<comment type="similarity">
    <text evidence="1">Belongs to the methyltransferase superfamily. L-isoaspartyl/D-aspartyl protein methyltransferase family.</text>
</comment>
<reference evidence="5" key="1">
    <citation type="journal article" date="2014" name="Soil Biol. Biochem.">
        <title>Structure and function of bacterial communities in ageing soils: Insights from the Mendocino ecological staircase.</title>
        <authorList>
            <person name="Uroz S."/>
            <person name="Tech J.J."/>
            <person name="Sawaya N.A."/>
            <person name="Frey-Klett P."/>
            <person name="Leveau J.H.J."/>
        </authorList>
    </citation>
    <scope>NUCLEOTIDE SEQUENCE [LARGE SCALE GENOMIC DNA]</scope>
    <source>
        <strain evidence="5">Cal35</strain>
    </source>
</reference>
<name>A0A0A1F6C1_9BURK</name>
<keyword evidence="4" id="KW-0489">Methyltransferase</keyword>
<dbReference type="GO" id="GO:0032259">
    <property type="term" value="P:methylation"/>
    <property type="evidence" value="ECO:0007669"/>
    <property type="project" value="UniProtKB-KW"/>
</dbReference>
<dbReference type="GO" id="GO:0005737">
    <property type="term" value="C:cytoplasm"/>
    <property type="evidence" value="ECO:0007669"/>
    <property type="project" value="TreeGrafter"/>
</dbReference>
<sequence length="221" mass="24353">MNIEQARFNMIEQQIRPWNVLDLDILELLTVVRREDFVPAAYKSLAFSDTEIPLPGANGESMFPPKLEARLLQEAAVKKHEQVLEIGSGSGYMAALLCYKARHVTTVEIDPELKALAASNLVTYGITNVDVAQGNGAQGWDLSETKTFDVIFISGSLSVLPDAFLKQLNVGGRIVAIVGDAPVMFAQIITRTSDTNYTTVHLFETDVKPLREAAVHSQFKF</sequence>
<dbReference type="InterPro" id="IPR000682">
    <property type="entry name" value="PCMT"/>
</dbReference>
<evidence type="ECO:0000256" key="1">
    <source>
        <dbReference type="ARBA" id="ARBA00005369"/>
    </source>
</evidence>
<dbReference type="AlphaFoldDB" id="A0A0A1F6C1"/>
<dbReference type="Pfam" id="PF01135">
    <property type="entry name" value="PCMT"/>
    <property type="match status" value="1"/>
</dbReference>
<dbReference type="OrthoDB" id="9810066at2"/>
<evidence type="ECO:0000313" key="4">
    <source>
        <dbReference type="EMBL" id="AIY40086.1"/>
    </source>
</evidence>
<evidence type="ECO:0000256" key="2">
    <source>
        <dbReference type="ARBA" id="ARBA00013346"/>
    </source>
</evidence>
<accession>A0A0A1F6C1</accession>
<dbReference type="Gene3D" id="3.40.50.150">
    <property type="entry name" value="Vaccinia Virus protein VP39"/>
    <property type="match status" value="1"/>
</dbReference>
<dbReference type="SUPFAM" id="SSF53335">
    <property type="entry name" value="S-adenosyl-L-methionine-dependent methyltransferases"/>
    <property type="match status" value="1"/>
</dbReference>
<keyword evidence="4" id="KW-0808">Transferase</keyword>
<dbReference type="Proteomes" id="UP000030302">
    <property type="component" value="Chromosome"/>
</dbReference>